<keyword evidence="7" id="KW-0325">Glycoprotein</keyword>
<evidence type="ECO:0000256" key="7">
    <source>
        <dbReference type="ARBA" id="ARBA00023180"/>
    </source>
</evidence>
<evidence type="ECO:0000313" key="10">
    <source>
        <dbReference type="EMBL" id="CAH0549326.1"/>
    </source>
</evidence>
<evidence type="ECO:0000256" key="3">
    <source>
        <dbReference type="ARBA" id="ARBA00022692"/>
    </source>
</evidence>
<sequence>MFVDYLFIVSIFISSLPTIECTIQCYKCLFTNPVYVSNKVVPLCKDFDYSEKYVVDCPFSTYCMKKIFSGDVSGKINGTERDCAPQKLQNQKYQNGKWQEEIKIEEPYTEGCQVSDRKGQILNKIEYCYCNSYLCNQSYKKSPCIYVISSVIALFLYLR</sequence>
<dbReference type="Proteomes" id="UP001154078">
    <property type="component" value="Chromosome 11"/>
</dbReference>
<keyword evidence="11" id="KW-1185">Reference proteome</keyword>
<evidence type="ECO:0000256" key="5">
    <source>
        <dbReference type="ARBA" id="ARBA00022989"/>
    </source>
</evidence>
<evidence type="ECO:0000256" key="9">
    <source>
        <dbReference type="SAM" id="SignalP"/>
    </source>
</evidence>
<keyword evidence="5" id="KW-1133">Transmembrane helix</keyword>
<evidence type="ECO:0000313" key="11">
    <source>
        <dbReference type="Proteomes" id="UP001154078"/>
    </source>
</evidence>
<dbReference type="AlphaFoldDB" id="A0A9P0AUN9"/>
<dbReference type="GO" id="GO:0098552">
    <property type="term" value="C:side of membrane"/>
    <property type="evidence" value="ECO:0007669"/>
    <property type="project" value="UniProtKB-KW"/>
</dbReference>
<dbReference type="GO" id="GO:0032222">
    <property type="term" value="P:regulation of synaptic transmission, cholinergic"/>
    <property type="evidence" value="ECO:0007669"/>
    <property type="project" value="InterPro"/>
</dbReference>
<dbReference type="GO" id="GO:0030431">
    <property type="term" value="P:sleep"/>
    <property type="evidence" value="ECO:0007669"/>
    <property type="project" value="InterPro"/>
</dbReference>
<dbReference type="EMBL" id="OV121142">
    <property type="protein sequence ID" value="CAH0549326.1"/>
    <property type="molecule type" value="Genomic_DNA"/>
</dbReference>
<evidence type="ECO:0000256" key="6">
    <source>
        <dbReference type="ARBA" id="ARBA00023136"/>
    </source>
</evidence>
<dbReference type="InterPro" id="IPR031424">
    <property type="entry name" value="QVR-like"/>
</dbReference>
<feature type="chain" id="PRO_5040501128" description="Protein quiver" evidence="9">
    <location>
        <begin position="22"/>
        <end position="159"/>
    </location>
</feature>
<dbReference type="Pfam" id="PF17064">
    <property type="entry name" value="QVR"/>
    <property type="match status" value="1"/>
</dbReference>
<evidence type="ECO:0000256" key="2">
    <source>
        <dbReference type="ARBA" id="ARBA00022622"/>
    </source>
</evidence>
<evidence type="ECO:0000256" key="4">
    <source>
        <dbReference type="ARBA" id="ARBA00022729"/>
    </source>
</evidence>
<gene>
    <name evidence="10" type="ORF">MELIAE_LOCUS2510</name>
</gene>
<keyword evidence="6" id="KW-0472">Membrane</keyword>
<evidence type="ECO:0000256" key="8">
    <source>
        <dbReference type="ARBA" id="ARBA00023288"/>
    </source>
</evidence>
<evidence type="ECO:0008006" key="12">
    <source>
        <dbReference type="Google" id="ProtNLM"/>
    </source>
</evidence>
<keyword evidence="2" id="KW-0336">GPI-anchor</keyword>
<feature type="signal peptide" evidence="9">
    <location>
        <begin position="1"/>
        <end position="21"/>
    </location>
</feature>
<comment type="subcellular location">
    <subcellularLocation>
        <location evidence="1">Membrane</location>
        <topology evidence="1">Lipid-anchor</topology>
        <topology evidence="1">GPI-anchor</topology>
    </subcellularLocation>
</comment>
<protein>
    <recommendedName>
        <fullName evidence="12">Protein quiver</fullName>
    </recommendedName>
</protein>
<dbReference type="OrthoDB" id="6329445at2759"/>
<keyword evidence="4 9" id="KW-0732">Signal</keyword>
<keyword evidence="8" id="KW-0449">Lipoprotein</keyword>
<dbReference type="InterPro" id="IPR050975">
    <property type="entry name" value="Sleep_regulator"/>
</dbReference>
<name>A0A9P0AUN9_BRAAE</name>
<dbReference type="PANTHER" id="PTHR33562">
    <property type="entry name" value="ATILLA, ISOFORM B-RELATED-RELATED"/>
    <property type="match status" value="1"/>
</dbReference>
<organism evidence="10 11">
    <name type="scientific">Brassicogethes aeneus</name>
    <name type="common">Rape pollen beetle</name>
    <name type="synonym">Meligethes aeneus</name>
    <dbReference type="NCBI Taxonomy" id="1431903"/>
    <lineage>
        <taxon>Eukaryota</taxon>
        <taxon>Metazoa</taxon>
        <taxon>Ecdysozoa</taxon>
        <taxon>Arthropoda</taxon>
        <taxon>Hexapoda</taxon>
        <taxon>Insecta</taxon>
        <taxon>Pterygota</taxon>
        <taxon>Neoptera</taxon>
        <taxon>Endopterygota</taxon>
        <taxon>Coleoptera</taxon>
        <taxon>Polyphaga</taxon>
        <taxon>Cucujiformia</taxon>
        <taxon>Nitidulidae</taxon>
        <taxon>Meligethinae</taxon>
        <taxon>Brassicogethes</taxon>
    </lineage>
</organism>
<dbReference type="PANTHER" id="PTHR33562:SF29">
    <property type="entry name" value="PROTEIN SLEEPLESS"/>
    <property type="match status" value="1"/>
</dbReference>
<keyword evidence="3" id="KW-0812">Transmembrane</keyword>
<reference evidence="10" key="1">
    <citation type="submission" date="2021-12" db="EMBL/GenBank/DDBJ databases">
        <authorList>
            <person name="King R."/>
        </authorList>
    </citation>
    <scope>NUCLEOTIDE SEQUENCE</scope>
</reference>
<proteinExistence type="predicted"/>
<accession>A0A9P0AUN9</accession>
<evidence type="ECO:0000256" key="1">
    <source>
        <dbReference type="ARBA" id="ARBA00004589"/>
    </source>
</evidence>